<reference evidence="2" key="1">
    <citation type="submission" date="2021-02" db="EMBL/GenBank/DDBJ databases">
        <authorList>
            <person name="Nowell W R."/>
        </authorList>
    </citation>
    <scope>NUCLEOTIDE SEQUENCE</scope>
</reference>
<dbReference type="GO" id="GO:0046100">
    <property type="term" value="P:hypoxanthine metabolic process"/>
    <property type="evidence" value="ECO:0007669"/>
    <property type="project" value="TreeGrafter"/>
</dbReference>
<dbReference type="Proteomes" id="UP000663852">
    <property type="component" value="Unassembled WGS sequence"/>
</dbReference>
<dbReference type="OrthoDB" id="9449045at2759"/>
<dbReference type="EMBL" id="CAJNOR010003652">
    <property type="protein sequence ID" value="CAF1434712.1"/>
    <property type="molecule type" value="Genomic_DNA"/>
</dbReference>
<feature type="domain" description="Phosphoribosyltransferase" evidence="1">
    <location>
        <begin position="54"/>
        <end position="204"/>
    </location>
</feature>
<dbReference type="PANTHER" id="PTHR43340:SF1">
    <property type="entry name" value="HYPOXANTHINE PHOSPHORIBOSYLTRANSFERASE"/>
    <property type="match status" value="1"/>
</dbReference>
<dbReference type="AlphaFoldDB" id="A0A814B8Y8"/>
<dbReference type="InterPro" id="IPR029057">
    <property type="entry name" value="PRTase-like"/>
</dbReference>
<evidence type="ECO:0000313" key="4">
    <source>
        <dbReference type="Proteomes" id="UP000663828"/>
    </source>
</evidence>
<protein>
    <recommendedName>
        <fullName evidence="1">Phosphoribosyltransferase domain-containing protein</fullName>
    </recommendedName>
</protein>
<dbReference type="GO" id="GO:0032264">
    <property type="term" value="P:IMP salvage"/>
    <property type="evidence" value="ECO:0007669"/>
    <property type="project" value="TreeGrafter"/>
</dbReference>
<dbReference type="GO" id="GO:0005829">
    <property type="term" value="C:cytosol"/>
    <property type="evidence" value="ECO:0007669"/>
    <property type="project" value="TreeGrafter"/>
</dbReference>
<evidence type="ECO:0000313" key="2">
    <source>
        <dbReference type="EMBL" id="CAF0923477.1"/>
    </source>
</evidence>
<dbReference type="GO" id="GO:0032263">
    <property type="term" value="P:GMP salvage"/>
    <property type="evidence" value="ECO:0007669"/>
    <property type="project" value="TreeGrafter"/>
</dbReference>
<dbReference type="Proteomes" id="UP000663828">
    <property type="component" value="Unassembled WGS sequence"/>
</dbReference>
<comment type="caution">
    <text evidence="2">The sequence shown here is derived from an EMBL/GenBank/DDBJ whole genome shotgun (WGS) entry which is preliminary data.</text>
</comment>
<organism evidence="2 5">
    <name type="scientific">Adineta ricciae</name>
    <name type="common">Rotifer</name>
    <dbReference type="NCBI Taxonomy" id="249248"/>
    <lineage>
        <taxon>Eukaryota</taxon>
        <taxon>Metazoa</taxon>
        <taxon>Spiralia</taxon>
        <taxon>Gnathifera</taxon>
        <taxon>Rotifera</taxon>
        <taxon>Eurotatoria</taxon>
        <taxon>Bdelloidea</taxon>
        <taxon>Adinetida</taxon>
        <taxon>Adinetidae</taxon>
        <taxon>Adineta</taxon>
    </lineage>
</organism>
<keyword evidence="4" id="KW-1185">Reference proteome</keyword>
<name>A0A814B8Y8_ADIRI</name>
<dbReference type="Pfam" id="PF00156">
    <property type="entry name" value="Pribosyltran"/>
    <property type="match status" value="1"/>
</dbReference>
<dbReference type="GO" id="GO:0004422">
    <property type="term" value="F:hypoxanthine phosphoribosyltransferase activity"/>
    <property type="evidence" value="ECO:0007669"/>
    <property type="project" value="TreeGrafter"/>
</dbReference>
<dbReference type="EMBL" id="CAJNOJ010000038">
    <property type="protein sequence ID" value="CAF0923477.1"/>
    <property type="molecule type" value="Genomic_DNA"/>
</dbReference>
<evidence type="ECO:0000259" key="1">
    <source>
        <dbReference type="Pfam" id="PF00156"/>
    </source>
</evidence>
<dbReference type="CDD" id="cd06223">
    <property type="entry name" value="PRTases_typeI"/>
    <property type="match status" value="1"/>
</dbReference>
<dbReference type="InterPro" id="IPR000836">
    <property type="entry name" value="PRTase_dom"/>
</dbReference>
<evidence type="ECO:0000313" key="5">
    <source>
        <dbReference type="Proteomes" id="UP000663852"/>
    </source>
</evidence>
<evidence type="ECO:0000313" key="3">
    <source>
        <dbReference type="EMBL" id="CAF1434712.1"/>
    </source>
</evidence>
<dbReference type="InterPro" id="IPR050408">
    <property type="entry name" value="HGPRT"/>
</dbReference>
<sequence>MAEMKSTVENRIQTDPLVISDSFEGYSLTYFNLPLHYRDDLQSVLIPYGFVQDRIEALANQIFADWHINLPEQLICLCVLKGGYRFFSDLISKIQLNNRLHNCRSLPMSLEFIRTRNQPNDQLEIIGLSDLHRLKNRNILIIQDIIDTGSRVDILKQKLEHFQPKSMHVVSLFMKRQSDKACIFKPDYCGFEIPDHFVVGYALDHNEYFRDLEHVCILKESVMSKYKIIDKRFTE</sequence>
<dbReference type="SUPFAM" id="SSF53271">
    <property type="entry name" value="PRTase-like"/>
    <property type="match status" value="1"/>
</dbReference>
<gene>
    <name evidence="2" type="ORF">EDS130_LOCUS10897</name>
    <name evidence="3" type="ORF">XAT740_LOCUS35979</name>
</gene>
<proteinExistence type="predicted"/>
<accession>A0A814B8Y8</accession>
<dbReference type="GO" id="GO:0000287">
    <property type="term" value="F:magnesium ion binding"/>
    <property type="evidence" value="ECO:0007669"/>
    <property type="project" value="TreeGrafter"/>
</dbReference>
<dbReference type="Gene3D" id="3.40.50.2020">
    <property type="match status" value="1"/>
</dbReference>
<dbReference type="PANTHER" id="PTHR43340">
    <property type="entry name" value="HYPOXANTHINE-GUANINE PHOSPHORIBOSYLTRANSFERASE"/>
    <property type="match status" value="1"/>
</dbReference>
<dbReference type="GO" id="GO:0006178">
    <property type="term" value="P:guanine salvage"/>
    <property type="evidence" value="ECO:0007669"/>
    <property type="project" value="TreeGrafter"/>
</dbReference>